<reference evidence="1" key="1">
    <citation type="submission" date="2022-04" db="EMBL/GenBank/DDBJ databases">
        <title>Chromosome-scale genome assembly of Holotrichia oblita Faldermann.</title>
        <authorList>
            <person name="Rongchong L."/>
        </authorList>
    </citation>
    <scope>NUCLEOTIDE SEQUENCE</scope>
    <source>
        <strain evidence="1">81SQS9</strain>
    </source>
</reference>
<accession>A0ACB9T6H3</accession>
<protein>
    <submittedName>
        <fullName evidence="1">Uncharacterized protein</fullName>
    </submittedName>
</protein>
<gene>
    <name evidence="1" type="ORF">MML48_4g00011451</name>
</gene>
<sequence>MLSQIAFHCRAFLGAKRPASPKETPRPASTSPVTRRQKNGNGEGPNVGKPCNLTAVKENTSIHSDDYKDALDDKTETENVDSLMDSTQLSITIKESLASKSSNSALCGGESCRSDVSELTTEFLNNIKLEMSAIPQTCLDLGSYLIKQRGEVVKYLADLKDKDDSVNAEEFIQDTGRLNQMINETVVRQTGRIERVMSDIHGLFEKDNLAVANQIIHDLERKLKLHQQEIIELGNELALKEEELKELRSKKEDSVQKLAEENASLKERLKSLESELQSKKKKLSDHGVSSKTYEQKIETLAKQCQESEKAKKDAETKANEVTSHFRTLQNKVKFMEQKWRDEKEELMKSHKGEHAILEKLTAERQALDTRWLITISLRILHELVLPNFVTGPSDEQHPRRAEEELRVGTGEGAQGSDGGQGADRHSGGREADLGGQTQQFASRGNYMSETESQLNTKVLALQVALRAAQDRIETYTTEKMRFIDSIEKLNCSGDAKESLGKALVQKEEVITHLEHERNELNREIEDNQRPSRRQEQTMLQAGEEDSRTGIDPVRDERETLQATGYDRLHGERTAIDEGAHQSDCGNADTNKERAAQVYYQAQQQQQQQIAERKRQQQQIMASGTDSRPVSPVRQQYYAASVRTQSLNRGYVEGAGATISDFIAPTTGNVTSRKQLETHVGDTTRTVSTNNPFYFVAETNVKHYVNYMRKKAQVNAANPIYRGCRPSSPYYRPLTQSLVDFETCAKYGGRGNRKRNSSPILCNSLKNAKIQTFSAPKLCCATQTDAQKNESRSENKVFGSPDRGANLKITADSPKTQLDPYKLCCAMVSKEKAELESSAYGFRAQQQHQLQETKTSREREEFITAVNRLSRFDTRQARDKLGLGQEFTPILFSGVSKYKVMDSGSIIWCHPSKEMKLNNMMIASDIKAHMPVKSVENVANSDQQILVNNSGVNQSSNAQKITSS</sequence>
<evidence type="ECO:0000313" key="2">
    <source>
        <dbReference type="Proteomes" id="UP001056778"/>
    </source>
</evidence>
<name>A0ACB9T6H3_HOLOL</name>
<evidence type="ECO:0000313" key="1">
    <source>
        <dbReference type="EMBL" id="KAI4462413.1"/>
    </source>
</evidence>
<dbReference type="Proteomes" id="UP001056778">
    <property type="component" value="Chromosome 4"/>
</dbReference>
<dbReference type="EMBL" id="CM043018">
    <property type="protein sequence ID" value="KAI4462413.1"/>
    <property type="molecule type" value="Genomic_DNA"/>
</dbReference>
<proteinExistence type="predicted"/>
<comment type="caution">
    <text evidence="1">The sequence shown here is derived from an EMBL/GenBank/DDBJ whole genome shotgun (WGS) entry which is preliminary data.</text>
</comment>
<organism evidence="1 2">
    <name type="scientific">Holotrichia oblita</name>
    <name type="common">Chafer beetle</name>
    <dbReference type="NCBI Taxonomy" id="644536"/>
    <lineage>
        <taxon>Eukaryota</taxon>
        <taxon>Metazoa</taxon>
        <taxon>Ecdysozoa</taxon>
        <taxon>Arthropoda</taxon>
        <taxon>Hexapoda</taxon>
        <taxon>Insecta</taxon>
        <taxon>Pterygota</taxon>
        <taxon>Neoptera</taxon>
        <taxon>Endopterygota</taxon>
        <taxon>Coleoptera</taxon>
        <taxon>Polyphaga</taxon>
        <taxon>Scarabaeiformia</taxon>
        <taxon>Scarabaeidae</taxon>
        <taxon>Melolonthinae</taxon>
        <taxon>Holotrichia</taxon>
    </lineage>
</organism>
<keyword evidence="2" id="KW-1185">Reference proteome</keyword>